<evidence type="ECO:0000313" key="6">
    <source>
        <dbReference type="EMBL" id="MCK9878224.1"/>
    </source>
</evidence>
<proteinExistence type="predicted"/>
<protein>
    <submittedName>
        <fullName evidence="6">Cupredoxin family copper-binding protein</fullName>
    </submittedName>
</protein>
<dbReference type="Proteomes" id="UP001201873">
    <property type="component" value="Unassembled WGS sequence"/>
</dbReference>
<dbReference type="PANTHER" id="PTHR36507:SF1">
    <property type="entry name" value="BLL1555 PROTEIN"/>
    <property type="match status" value="1"/>
</dbReference>
<feature type="region of interest" description="Disordered" evidence="3">
    <location>
        <begin position="33"/>
        <end position="87"/>
    </location>
</feature>
<dbReference type="InterPro" id="IPR035668">
    <property type="entry name" value="Amicyanin"/>
</dbReference>
<name>A0ABT0K391_9ACTN</name>
<feature type="signal peptide" evidence="4">
    <location>
        <begin position="1"/>
        <end position="28"/>
    </location>
</feature>
<keyword evidence="2" id="KW-0186">Copper</keyword>
<gene>
    <name evidence="6" type="ORF">MXD59_21045</name>
</gene>
<dbReference type="InterPro" id="IPR008972">
    <property type="entry name" value="Cupredoxin"/>
</dbReference>
<accession>A0ABT0K391</accession>
<feature type="domain" description="Blue (type 1) copper" evidence="5">
    <location>
        <begin position="92"/>
        <end position="170"/>
    </location>
</feature>
<evidence type="ECO:0000313" key="7">
    <source>
        <dbReference type="Proteomes" id="UP001201873"/>
    </source>
</evidence>
<dbReference type="SUPFAM" id="SSF49503">
    <property type="entry name" value="Cupredoxins"/>
    <property type="match status" value="1"/>
</dbReference>
<dbReference type="Pfam" id="PF00127">
    <property type="entry name" value="Copper-bind"/>
    <property type="match status" value="1"/>
</dbReference>
<keyword evidence="7" id="KW-1185">Reference proteome</keyword>
<evidence type="ECO:0000256" key="3">
    <source>
        <dbReference type="SAM" id="MobiDB-lite"/>
    </source>
</evidence>
<dbReference type="CDD" id="cd13921">
    <property type="entry name" value="Amicyanin"/>
    <property type="match status" value="1"/>
</dbReference>
<reference evidence="6 7" key="1">
    <citation type="submission" date="2022-04" db="EMBL/GenBank/DDBJ databases">
        <title>Genome diversity in the genus Frankia.</title>
        <authorList>
            <person name="Carlos-Shanley C."/>
            <person name="Hahn D."/>
        </authorList>
    </citation>
    <scope>NUCLEOTIDE SEQUENCE [LARGE SCALE GENOMIC DNA]</scope>
    <source>
        <strain evidence="6 7">Ag45/Mut15</strain>
    </source>
</reference>
<feature type="chain" id="PRO_5046860410" evidence="4">
    <location>
        <begin position="29"/>
        <end position="172"/>
    </location>
</feature>
<dbReference type="Gene3D" id="2.60.40.420">
    <property type="entry name" value="Cupredoxins - blue copper proteins"/>
    <property type="match status" value="1"/>
</dbReference>
<sequence length="172" mass="17523">MNNQSLVWWRRAPFSGAVLVTVALTVLAACGSSGSDTAAATPPPAATAAADGGATATATPMTGMSMSGTPMPGMQMPAGRTGSAAPAPVTGTTVDIKNFAFSPANLTVRVGTTVTWTNRDSDAHTVVSSNGPLRSPTLDTGDSYRYTFTKVGTYAYLCSIHPFMLGSVQVTA</sequence>
<dbReference type="InterPro" id="IPR052721">
    <property type="entry name" value="ET_Amicyanin"/>
</dbReference>
<keyword evidence="4" id="KW-0732">Signal</keyword>
<evidence type="ECO:0000256" key="1">
    <source>
        <dbReference type="ARBA" id="ARBA00022723"/>
    </source>
</evidence>
<keyword evidence="1" id="KW-0479">Metal-binding</keyword>
<feature type="compositionally biased region" description="Low complexity" evidence="3">
    <location>
        <begin position="33"/>
        <end position="74"/>
    </location>
</feature>
<evidence type="ECO:0000256" key="2">
    <source>
        <dbReference type="ARBA" id="ARBA00023008"/>
    </source>
</evidence>
<dbReference type="PANTHER" id="PTHR36507">
    <property type="entry name" value="BLL1555 PROTEIN"/>
    <property type="match status" value="1"/>
</dbReference>
<dbReference type="InterPro" id="IPR000923">
    <property type="entry name" value="BlueCu_1"/>
</dbReference>
<evidence type="ECO:0000259" key="5">
    <source>
        <dbReference type="Pfam" id="PF00127"/>
    </source>
</evidence>
<comment type="caution">
    <text evidence="6">The sequence shown here is derived from an EMBL/GenBank/DDBJ whole genome shotgun (WGS) entry which is preliminary data.</text>
</comment>
<dbReference type="RefSeq" id="WP_248826349.1">
    <property type="nucleotide sequence ID" value="NZ_JALKFT010000029.1"/>
</dbReference>
<organism evidence="6 7">
    <name type="scientific">Frankia umida</name>
    <dbReference type="NCBI Taxonomy" id="573489"/>
    <lineage>
        <taxon>Bacteria</taxon>
        <taxon>Bacillati</taxon>
        <taxon>Actinomycetota</taxon>
        <taxon>Actinomycetes</taxon>
        <taxon>Frankiales</taxon>
        <taxon>Frankiaceae</taxon>
        <taxon>Frankia</taxon>
    </lineage>
</organism>
<dbReference type="EMBL" id="JALKFT010000029">
    <property type="protein sequence ID" value="MCK9878224.1"/>
    <property type="molecule type" value="Genomic_DNA"/>
</dbReference>
<evidence type="ECO:0000256" key="4">
    <source>
        <dbReference type="SAM" id="SignalP"/>
    </source>
</evidence>